<feature type="region of interest" description="Disordered" evidence="1">
    <location>
        <begin position="1"/>
        <end position="24"/>
    </location>
</feature>
<protein>
    <submittedName>
        <fullName evidence="2">Uncharacterized protein</fullName>
    </submittedName>
</protein>
<organism evidence="2">
    <name type="scientific">Timema monikensis</name>
    <dbReference type="NCBI Taxonomy" id="170555"/>
    <lineage>
        <taxon>Eukaryota</taxon>
        <taxon>Metazoa</taxon>
        <taxon>Ecdysozoa</taxon>
        <taxon>Arthropoda</taxon>
        <taxon>Hexapoda</taxon>
        <taxon>Insecta</taxon>
        <taxon>Pterygota</taxon>
        <taxon>Neoptera</taxon>
        <taxon>Polyneoptera</taxon>
        <taxon>Phasmatodea</taxon>
        <taxon>Timematodea</taxon>
        <taxon>Timematoidea</taxon>
        <taxon>Timematidae</taxon>
        <taxon>Timema</taxon>
    </lineage>
</organism>
<gene>
    <name evidence="2" type="ORF">TMSB3V08_LOCUS4667</name>
</gene>
<feature type="compositionally biased region" description="Polar residues" evidence="1">
    <location>
        <begin position="45"/>
        <end position="96"/>
    </location>
</feature>
<sequence length="236" mass="25514">MVATALSSDPSDICRPQGSRSKQKTLLVTASDLTPEQVLQKLKSQVDTANKRGNLNSDKPGNLNSDKRGNLNSDKPGNLNSDKPGNLNSDKPGNLNSDKRGNLNFDKRVAGALELDGVVPLHQALFVRLLQLPLGICALQGGHVLQVAAHGTGGGEAKDTAKQVRIIPTHFWRIGKVELEEVNPHLRGARMENHLGKTTPSSPDQDLNLDLPILSSRAQHDKRVSQLRHRGGSHVN</sequence>
<evidence type="ECO:0000256" key="1">
    <source>
        <dbReference type="SAM" id="MobiDB-lite"/>
    </source>
</evidence>
<feature type="compositionally biased region" description="Polar residues" evidence="1">
    <location>
        <begin position="1"/>
        <end position="10"/>
    </location>
</feature>
<name>A0A7R9HM03_9NEOP</name>
<dbReference type="AlphaFoldDB" id="A0A7R9HM03"/>
<evidence type="ECO:0000313" key="2">
    <source>
        <dbReference type="EMBL" id="CAD7427838.1"/>
    </source>
</evidence>
<reference evidence="2" key="1">
    <citation type="submission" date="2020-11" db="EMBL/GenBank/DDBJ databases">
        <authorList>
            <person name="Tran Van P."/>
        </authorList>
    </citation>
    <scope>NUCLEOTIDE SEQUENCE</scope>
</reference>
<proteinExistence type="predicted"/>
<accession>A0A7R9HM03</accession>
<feature type="region of interest" description="Disordered" evidence="1">
    <location>
        <begin position="45"/>
        <end position="100"/>
    </location>
</feature>
<dbReference type="EMBL" id="OB793562">
    <property type="protein sequence ID" value="CAD7427838.1"/>
    <property type="molecule type" value="Genomic_DNA"/>
</dbReference>